<feature type="compositionally biased region" description="Basic residues" evidence="1">
    <location>
        <begin position="7"/>
        <end position="25"/>
    </location>
</feature>
<gene>
    <name evidence="2" type="ORF">KIW84_073735</name>
</gene>
<dbReference type="OrthoDB" id="685075at2759"/>
<proteinExistence type="predicted"/>
<feature type="region of interest" description="Disordered" evidence="1">
    <location>
        <begin position="1"/>
        <end position="95"/>
    </location>
</feature>
<dbReference type="EMBL" id="JAMSHJ010000007">
    <property type="protein sequence ID" value="KAI5387748.1"/>
    <property type="molecule type" value="Genomic_DNA"/>
</dbReference>
<feature type="compositionally biased region" description="Basic and acidic residues" evidence="1">
    <location>
        <begin position="44"/>
        <end position="60"/>
    </location>
</feature>
<dbReference type="PANTHER" id="PTHR37260:SF2">
    <property type="entry name" value="PROTEIN ECERIFERUM 16"/>
    <property type="match status" value="1"/>
</dbReference>
<protein>
    <submittedName>
        <fullName evidence="2">Uncharacterized protein</fullName>
    </submittedName>
</protein>
<dbReference type="Gramene" id="PSAT_LOCUS31131_t1">
    <property type="protein sequence ID" value="CAL5212802.1"/>
    <property type="gene ID" value="PSAT_LOCUS31131"/>
</dbReference>
<evidence type="ECO:0000256" key="1">
    <source>
        <dbReference type="SAM" id="MobiDB-lite"/>
    </source>
</evidence>
<feature type="compositionally biased region" description="Low complexity" evidence="1">
    <location>
        <begin position="360"/>
        <end position="372"/>
    </location>
</feature>
<evidence type="ECO:0000313" key="3">
    <source>
        <dbReference type="Proteomes" id="UP001058974"/>
    </source>
</evidence>
<dbReference type="AlphaFoldDB" id="A0A9D4VPG3"/>
<dbReference type="Proteomes" id="UP001058974">
    <property type="component" value="Chromosome 7"/>
</dbReference>
<dbReference type="InterPro" id="IPR053342">
    <property type="entry name" value="Exosome_cofactor/PTGS_suppr"/>
</dbReference>
<name>A0A9D4VPG3_PEA</name>
<keyword evidence="3" id="KW-1185">Reference proteome</keyword>
<accession>A0A9D4VPG3</accession>
<reference evidence="2 3" key="1">
    <citation type="journal article" date="2022" name="Nat. Genet.">
        <title>Improved pea reference genome and pan-genome highlight genomic features and evolutionary characteristics.</title>
        <authorList>
            <person name="Yang T."/>
            <person name="Liu R."/>
            <person name="Luo Y."/>
            <person name="Hu S."/>
            <person name="Wang D."/>
            <person name="Wang C."/>
            <person name="Pandey M.K."/>
            <person name="Ge S."/>
            <person name="Xu Q."/>
            <person name="Li N."/>
            <person name="Li G."/>
            <person name="Huang Y."/>
            <person name="Saxena R.K."/>
            <person name="Ji Y."/>
            <person name="Li M."/>
            <person name="Yan X."/>
            <person name="He Y."/>
            <person name="Liu Y."/>
            <person name="Wang X."/>
            <person name="Xiang C."/>
            <person name="Varshney R.K."/>
            <person name="Ding H."/>
            <person name="Gao S."/>
            <person name="Zong X."/>
        </authorList>
    </citation>
    <scope>NUCLEOTIDE SEQUENCE [LARGE SCALE GENOMIC DNA]</scope>
    <source>
        <strain evidence="2 3">cv. Zhongwan 6</strain>
    </source>
</reference>
<dbReference type="PANTHER" id="PTHR37260">
    <property type="entry name" value="PHOSPHORELAY PROTEIN"/>
    <property type="match status" value="1"/>
</dbReference>
<feature type="compositionally biased region" description="Low complexity" evidence="1">
    <location>
        <begin position="29"/>
        <end position="39"/>
    </location>
</feature>
<evidence type="ECO:0000313" key="2">
    <source>
        <dbReference type="EMBL" id="KAI5387748.1"/>
    </source>
</evidence>
<comment type="caution">
    <text evidence="2">The sequence shown here is derived from an EMBL/GenBank/DDBJ whole genome shotgun (WGS) entry which is preliminary data.</text>
</comment>
<sequence>MDVKSLAKSKRNHTRQHNKKYHGNQKLKVQSQSSVSSSVPNQNDDTKEPFAKQQVGEKKTNRSRSQGSSLLPGNWDRYEEEDSDSVPESSSKTLDVVVPRSKGADFRHLVAEAQSHADKTLDDFNELLPWEFGVGLSSILSVRGEGIVSWDGDDNFVVQDKTIGNQEMQASLISLNLHAIAQKLAKVDLSKRLFIEPDLLPSELRVEDLAVGSNEEPEPDKQETAVDHELAKRVSKELTLDDSAADQFTSSSSCSSSHTAYISALSDDTLTPVNNVGKHTTFEAAAELELDMLLDTLDESKSNASFTAPFGVSSIKEPVSTRIASITASLDDALDDLLEETSTLMKPNVLPRPQEEKTVNPSMPSSPSQNMSKVADDFDSWFDTL</sequence>
<feature type="region of interest" description="Disordered" evidence="1">
    <location>
        <begin position="347"/>
        <end position="375"/>
    </location>
</feature>
<dbReference type="Gramene" id="Psat07G0373500-T1">
    <property type="protein sequence ID" value="KAI5387748.1"/>
    <property type="gene ID" value="KIW84_073735"/>
</dbReference>
<organism evidence="2 3">
    <name type="scientific">Pisum sativum</name>
    <name type="common">Garden pea</name>
    <name type="synonym">Lathyrus oleraceus</name>
    <dbReference type="NCBI Taxonomy" id="3888"/>
    <lineage>
        <taxon>Eukaryota</taxon>
        <taxon>Viridiplantae</taxon>
        <taxon>Streptophyta</taxon>
        <taxon>Embryophyta</taxon>
        <taxon>Tracheophyta</taxon>
        <taxon>Spermatophyta</taxon>
        <taxon>Magnoliopsida</taxon>
        <taxon>eudicotyledons</taxon>
        <taxon>Gunneridae</taxon>
        <taxon>Pentapetalae</taxon>
        <taxon>rosids</taxon>
        <taxon>fabids</taxon>
        <taxon>Fabales</taxon>
        <taxon>Fabaceae</taxon>
        <taxon>Papilionoideae</taxon>
        <taxon>50 kb inversion clade</taxon>
        <taxon>NPAAA clade</taxon>
        <taxon>Hologalegina</taxon>
        <taxon>IRL clade</taxon>
        <taxon>Fabeae</taxon>
        <taxon>Lathyrus</taxon>
    </lineage>
</organism>